<keyword evidence="1 2" id="KW-0812">Transmembrane</keyword>
<dbReference type="EMBL" id="AP017928">
    <property type="protein sequence ID" value="BBA35941.1"/>
    <property type="molecule type" value="Genomic_DNA"/>
</dbReference>
<keyword evidence="1" id="KW-0472">Membrane</keyword>
<gene>
    <name evidence="2" type="ORF">sS8_4010</name>
</gene>
<evidence type="ECO:0000313" key="3">
    <source>
        <dbReference type="Proteomes" id="UP000266313"/>
    </source>
</evidence>
<evidence type="ECO:0000313" key="2">
    <source>
        <dbReference type="EMBL" id="BBA35941.1"/>
    </source>
</evidence>
<sequence length="116" mass="13334">MQGKIFPESNARDLGKEKRLTQVIYALQAASFLVGVTYFVAAVINYVKWPDVSGTWLETHFRWQIKTFWYSILWGIVGGLTLFLFIGYVILTANTIWIVYRVVIGWIALSEDRPVS</sequence>
<evidence type="ECO:0000256" key="1">
    <source>
        <dbReference type="SAM" id="Phobius"/>
    </source>
</evidence>
<dbReference type="Proteomes" id="UP000266313">
    <property type="component" value="Chromosome"/>
</dbReference>
<dbReference type="AlphaFoldDB" id="A0A250KY75"/>
<dbReference type="KEGG" id="mmai:sS8_4010"/>
<feature type="transmembrane region" description="Helical" evidence="1">
    <location>
        <begin position="23"/>
        <end position="47"/>
    </location>
</feature>
<feature type="transmembrane region" description="Helical" evidence="1">
    <location>
        <begin position="67"/>
        <end position="91"/>
    </location>
</feature>
<name>A0A250KY75_9GAMM</name>
<dbReference type="OrthoDB" id="5405464at2"/>
<dbReference type="RefSeq" id="WP_119631207.1">
    <property type="nucleotide sequence ID" value="NZ_AP017928.1"/>
</dbReference>
<protein>
    <submittedName>
        <fullName evidence="2">Transmembrane protein</fullName>
    </submittedName>
</protein>
<keyword evidence="3" id="KW-1185">Reference proteome</keyword>
<keyword evidence="1" id="KW-1133">Transmembrane helix</keyword>
<proteinExistence type="predicted"/>
<reference evidence="2 3" key="1">
    <citation type="submission" date="2016-12" db="EMBL/GenBank/DDBJ databases">
        <title>Genome sequencing of Methylocaldum marinum.</title>
        <authorList>
            <person name="Takeuchi M."/>
            <person name="Kamagata Y."/>
            <person name="Hiraoka S."/>
            <person name="Oshima K."/>
            <person name="Hattori M."/>
            <person name="Iwasaki W."/>
        </authorList>
    </citation>
    <scope>NUCLEOTIDE SEQUENCE [LARGE SCALE GENOMIC DNA]</scope>
    <source>
        <strain evidence="2 3">S8</strain>
    </source>
</reference>
<accession>A0A250KY75</accession>
<organism evidence="2 3">
    <name type="scientific">Methylocaldum marinum</name>
    <dbReference type="NCBI Taxonomy" id="1432792"/>
    <lineage>
        <taxon>Bacteria</taxon>
        <taxon>Pseudomonadati</taxon>
        <taxon>Pseudomonadota</taxon>
        <taxon>Gammaproteobacteria</taxon>
        <taxon>Methylococcales</taxon>
        <taxon>Methylococcaceae</taxon>
        <taxon>Methylocaldum</taxon>
    </lineage>
</organism>